<dbReference type="InterPro" id="IPR010982">
    <property type="entry name" value="Lambda_DNA-bd_dom_sf"/>
</dbReference>
<dbReference type="SUPFAM" id="SSF47413">
    <property type="entry name" value="lambda repressor-like DNA-binding domains"/>
    <property type="match status" value="1"/>
</dbReference>
<dbReference type="EMBL" id="AAKUOT010000116">
    <property type="protein sequence ID" value="ECV8763981.1"/>
    <property type="molecule type" value="Genomic_DNA"/>
</dbReference>
<dbReference type="EMBL" id="AAIKGB010000075">
    <property type="protein sequence ID" value="ECF1546648.1"/>
    <property type="molecule type" value="Genomic_DNA"/>
</dbReference>
<dbReference type="InterPro" id="IPR031856">
    <property type="entry name" value="YdaS_toxin-like"/>
</dbReference>
<evidence type="ECO:0000313" key="5">
    <source>
        <dbReference type="EMBL" id="ECW0642887.1"/>
    </source>
</evidence>
<dbReference type="GO" id="GO:0003677">
    <property type="term" value="F:DNA binding"/>
    <property type="evidence" value="ECO:0007669"/>
    <property type="project" value="InterPro"/>
</dbReference>
<evidence type="ECO:0000313" key="7">
    <source>
        <dbReference type="EMBL" id="MIT52322.1"/>
    </source>
</evidence>
<sequence length="78" mass="8765">MKVTVQRKILSVCSQAELGRRLGRRAQTVNGWFKNKVPGELVVRVARAIDWKVTPHELRPDLYPNPTDGLPSQEASAK</sequence>
<dbReference type="Proteomes" id="UP000034636">
    <property type="component" value="Chromosome"/>
</dbReference>
<dbReference type="AlphaFoldDB" id="A0A0F7JC91"/>
<accession>A0A0F7JC91</accession>
<dbReference type="Gene3D" id="1.10.260.40">
    <property type="entry name" value="lambda repressor-like DNA-binding domains"/>
    <property type="match status" value="1"/>
</dbReference>
<dbReference type="EMBL" id="DAAFZZ010000044">
    <property type="protein sequence ID" value="HAB2205525.1"/>
    <property type="molecule type" value="Genomic_DNA"/>
</dbReference>
<name>A0A0F7JC91_SALTM</name>
<dbReference type="Pfam" id="PF15943">
    <property type="entry name" value="YdaS_toxin"/>
    <property type="match status" value="1"/>
</dbReference>
<evidence type="ECO:0000313" key="6">
    <source>
        <dbReference type="EMBL" id="HAB2205525.1"/>
    </source>
</evidence>
<evidence type="ECO:0000256" key="1">
    <source>
        <dbReference type="SAM" id="MobiDB-lite"/>
    </source>
</evidence>
<dbReference type="Proteomes" id="UP000839595">
    <property type="component" value="Unassembled WGS sequence"/>
</dbReference>
<reference evidence="6" key="2">
    <citation type="journal article" date="2018" name="Genome Biol.">
        <title>SKESA: strategic k-mer extension for scrupulous assemblies.</title>
        <authorList>
            <person name="Souvorov A."/>
            <person name="Agarwala R."/>
            <person name="Lipman D.J."/>
        </authorList>
    </citation>
    <scope>NUCLEOTIDE SEQUENCE</scope>
    <source>
        <strain evidence="6">Salmonella enterica</strain>
    </source>
</reference>
<evidence type="ECO:0000313" key="2">
    <source>
        <dbReference type="EMBL" id="AKH08321.1"/>
    </source>
</evidence>
<accession>A0A379Q4J0</accession>
<dbReference type="Proteomes" id="UP000839915">
    <property type="component" value="Unassembled WGS sequence"/>
</dbReference>
<accession>A0A3Z5ULI3</accession>
<dbReference type="EMBL" id="AAKVET010000053">
    <property type="protein sequence ID" value="ECW0642887.1"/>
    <property type="molecule type" value="Genomic_DNA"/>
</dbReference>
<evidence type="ECO:0000313" key="3">
    <source>
        <dbReference type="EMBL" id="ECF1546648.1"/>
    </source>
</evidence>
<reference evidence="7" key="3">
    <citation type="submission" date="2018-08" db="EMBL/GenBank/DDBJ databases">
        <authorList>
            <person name="Ashton P.M."/>
            <person name="Dallman T."/>
            <person name="Nair S."/>
            <person name="De Pinna E."/>
            <person name="Peters T."/>
            <person name="Grant K."/>
        </authorList>
    </citation>
    <scope>NUCLEOTIDE SEQUENCE [LARGE SCALE GENOMIC DNA]</scope>
    <source>
        <strain evidence="3">265852</strain>
        <strain evidence="7">29290</strain>
        <strain evidence="4">86846</strain>
    </source>
</reference>
<dbReference type="RefSeq" id="WP_000869364.1">
    <property type="nucleotide sequence ID" value="NZ_AP023291.1"/>
</dbReference>
<dbReference type="Proteomes" id="UP000885258">
    <property type="component" value="Unassembled WGS sequence"/>
</dbReference>
<reference evidence="6" key="5">
    <citation type="submission" date="2019-10" db="EMBL/GenBank/DDBJ databases">
        <authorList>
            <consortium name="NCBI Pathogen Detection Project"/>
        </authorList>
    </citation>
    <scope>NUCLEOTIDE SEQUENCE</scope>
    <source>
        <strain evidence="6">Salmonella enterica</strain>
    </source>
</reference>
<feature type="region of interest" description="Disordered" evidence="1">
    <location>
        <begin position="57"/>
        <end position="78"/>
    </location>
</feature>
<dbReference type="EMBL" id="RSUA01000108">
    <property type="protein sequence ID" value="MIT52322.1"/>
    <property type="molecule type" value="Genomic_DNA"/>
</dbReference>
<evidence type="ECO:0000313" key="8">
    <source>
        <dbReference type="Proteomes" id="UP000034636"/>
    </source>
</evidence>
<reference evidence="5" key="4">
    <citation type="submission" date="2019-09" db="EMBL/GenBank/DDBJ databases">
        <authorList>
            <consortium name="GenomeTrakr network: Whole genome sequencing for foodborne pathogen traceback"/>
        </authorList>
    </citation>
    <scope>NUCLEOTIDE SEQUENCE [LARGE SCALE GENOMIC DNA]</scope>
    <source>
        <strain evidence="5">AUSMDU00020735</strain>
    </source>
</reference>
<proteinExistence type="predicted"/>
<reference evidence="2 8" key="1">
    <citation type="journal article" date="2015" name="Genome Announc.">
        <title>Complete Genome Sequencing of a Multidrug-Resistant and Human-Invasive Salmonella enterica Serovar Typhimurium Strain of the Emerging Sequence Type 213 Genotype.</title>
        <authorList>
            <person name="Calva E."/>
            <person name="Silva C."/>
            <person name="Zaidi M.B."/>
            <person name="Sanchez-Flores A."/>
            <person name="Estrada K."/>
            <person name="Silva G.G."/>
            <person name="Soto-Jimenez L.M."/>
            <person name="Wiesner M."/>
            <person name="Fernandez-Mora M."/>
            <person name="Edwards R.A."/>
            <person name="Vinuesa P."/>
        </authorList>
    </citation>
    <scope>NUCLEOTIDE SEQUENCE [LARGE SCALE GENOMIC DNA]</scope>
    <source>
        <strain evidence="2 8">YU39</strain>
    </source>
</reference>
<evidence type="ECO:0000313" key="4">
    <source>
        <dbReference type="EMBL" id="ECV8763981.1"/>
    </source>
</evidence>
<protein>
    <submittedName>
        <fullName evidence="3">Cro/Cl family transcriptional regulator</fullName>
    </submittedName>
    <submittedName>
        <fullName evidence="4">Helix-turn-helix domain-containing protein</fullName>
    </submittedName>
</protein>
<dbReference type="Proteomes" id="UP000839581">
    <property type="component" value="Unassembled WGS sequence"/>
</dbReference>
<organism evidence="2 8">
    <name type="scientific">Salmonella typhimurium</name>
    <dbReference type="NCBI Taxonomy" id="90371"/>
    <lineage>
        <taxon>Bacteria</taxon>
        <taxon>Pseudomonadati</taxon>
        <taxon>Pseudomonadota</taxon>
        <taxon>Gammaproteobacteria</taxon>
        <taxon>Enterobacterales</taxon>
        <taxon>Enterobacteriaceae</taxon>
        <taxon>Salmonella</taxon>
    </lineage>
</organism>
<gene>
    <name evidence="4" type="ORF">AAB27_24300</name>
    <name evidence="7" type="ORF">AU613_26240</name>
    <name evidence="3" type="ORF">E0935_25990</name>
    <name evidence="5" type="ORF">F3R12_24155</name>
    <name evidence="6" type="ORF">GB171_24185</name>
    <name evidence="2" type="ORF">SE14_02849</name>
</gene>
<dbReference type="PATRIC" id="fig|59201.158.peg.2896"/>
<dbReference type="EMBL" id="CP011428">
    <property type="protein sequence ID" value="AKH08321.1"/>
    <property type="molecule type" value="Genomic_DNA"/>
</dbReference>